<keyword evidence="3" id="KW-1185">Reference proteome</keyword>
<dbReference type="Proteomes" id="UP000321574">
    <property type="component" value="Unassembled WGS sequence"/>
</dbReference>
<sequence>MKNEKGIKSSLFSCPTCSIEKSEVEEKSKIKQFFSNICIGHVALFLGAIYIAVMQLFFI</sequence>
<keyword evidence="1" id="KW-1133">Transmembrane helix</keyword>
<organism evidence="2 3">
    <name type="scientific">Cerasibacillus terrae</name>
    <dbReference type="NCBI Taxonomy" id="2498845"/>
    <lineage>
        <taxon>Bacteria</taxon>
        <taxon>Bacillati</taxon>
        <taxon>Bacillota</taxon>
        <taxon>Bacilli</taxon>
        <taxon>Bacillales</taxon>
        <taxon>Bacillaceae</taxon>
        <taxon>Cerasibacillus</taxon>
    </lineage>
</organism>
<dbReference type="AlphaFoldDB" id="A0A5C8P0E9"/>
<name>A0A5C8P0E9_9BACI</name>
<evidence type="ECO:0000313" key="2">
    <source>
        <dbReference type="EMBL" id="TXL66841.1"/>
    </source>
</evidence>
<keyword evidence="1" id="KW-0812">Transmembrane</keyword>
<proteinExistence type="predicted"/>
<evidence type="ECO:0000313" key="3">
    <source>
        <dbReference type="Proteomes" id="UP000321574"/>
    </source>
</evidence>
<comment type="caution">
    <text evidence="2">The sequence shown here is derived from an EMBL/GenBank/DDBJ whole genome shotgun (WGS) entry which is preliminary data.</text>
</comment>
<reference evidence="2 3" key="1">
    <citation type="submission" date="2019-06" db="EMBL/GenBank/DDBJ databases">
        <title>Cerasibacillus sp. nov., isolated from maize field.</title>
        <authorList>
            <person name="Lin S.-Y."/>
            <person name="Tsai C.-F."/>
            <person name="Young C.-C."/>
        </authorList>
    </citation>
    <scope>NUCLEOTIDE SEQUENCE [LARGE SCALE GENOMIC DNA]</scope>
    <source>
        <strain evidence="2 3">CC-CFT480</strain>
    </source>
</reference>
<gene>
    <name evidence="2" type="ORF">FHP05_05575</name>
</gene>
<keyword evidence="1" id="KW-0472">Membrane</keyword>
<feature type="transmembrane region" description="Helical" evidence="1">
    <location>
        <begin position="37"/>
        <end position="58"/>
    </location>
</feature>
<accession>A0A5C8P0E9</accession>
<evidence type="ECO:0000256" key="1">
    <source>
        <dbReference type="SAM" id="Phobius"/>
    </source>
</evidence>
<protein>
    <submittedName>
        <fullName evidence="2">Uncharacterized protein</fullName>
    </submittedName>
</protein>
<dbReference type="RefSeq" id="WP_147666241.1">
    <property type="nucleotide sequence ID" value="NZ_VDUW01000002.1"/>
</dbReference>
<dbReference type="EMBL" id="VDUW01000002">
    <property type="protein sequence ID" value="TXL66841.1"/>
    <property type="molecule type" value="Genomic_DNA"/>
</dbReference>